<dbReference type="GO" id="GO:0016887">
    <property type="term" value="F:ATP hydrolysis activity"/>
    <property type="evidence" value="ECO:0007669"/>
    <property type="project" value="InterPro"/>
</dbReference>
<evidence type="ECO:0000256" key="7">
    <source>
        <dbReference type="ARBA" id="ARBA00022842"/>
    </source>
</evidence>
<keyword evidence="7" id="KW-0460">Magnesium</keyword>
<keyword evidence="5" id="KW-0547">Nucleotide-binding</keyword>
<organism evidence="13 16">
    <name type="scientific">Methanococcus maripaludis</name>
    <name type="common">Methanococcus deltae</name>
    <dbReference type="NCBI Taxonomy" id="39152"/>
    <lineage>
        <taxon>Archaea</taxon>
        <taxon>Methanobacteriati</taxon>
        <taxon>Methanobacteriota</taxon>
        <taxon>Methanomada group</taxon>
        <taxon>Methanococci</taxon>
        <taxon>Methanococcales</taxon>
        <taxon>Methanococcaceae</taxon>
        <taxon>Methanococcus</taxon>
    </lineage>
</organism>
<dbReference type="GO" id="GO:0005391">
    <property type="term" value="F:P-type sodium:potassium-exchanging transporter activity"/>
    <property type="evidence" value="ECO:0007669"/>
    <property type="project" value="TreeGrafter"/>
</dbReference>
<dbReference type="GeneID" id="36101361"/>
<dbReference type="Pfam" id="PF00689">
    <property type="entry name" value="Cation_ATPase_C"/>
    <property type="match status" value="1"/>
</dbReference>
<feature type="transmembrane region" description="Helical" evidence="11">
    <location>
        <begin position="777"/>
        <end position="801"/>
    </location>
</feature>
<evidence type="ECO:0000256" key="1">
    <source>
        <dbReference type="ARBA" id="ARBA00004651"/>
    </source>
</evidence>
<feature type="transmembrane region" description="Helical" evidence="11">
    <location>
        <begin position="733"/>
        <end position="756"/>
    </location>
</feature>
<reference evidence="15 18" key="3">
    <citation type="submission" date="2020-08" db="EMBL/GenBank/DDBJ databases">
        <title>Genomic Encyclopedia of Type Strains, Phase IV (KMG-V): Genome sequencing to study the core and pangenomes of soil and plant-associated prokaryotes.</title>
        <authorList>
            <person name="Whitman W."/>
        </authorList>
    </citation>
    <scope>NUCLEOTIDE SEQUENCE [LARGE SCALE GENOMIC DNA]</scope>
    <source>
        <strain evidence="14 17">C13</strain>
        <strain evidence="15 18">D1</strain>
    </source>
</reference>
<dbReference type="PANTHER" id="PTHR43294">
    <property type="entry name" value="SODIUM/POTASSIUM-TRANSPORTING ATPASE SUBUNIT ALPHA"/>
    <property type="match status" value="1"/>
</dbReference>
<keyword evidence="8" id="KW-1278">Translocase</keyword>
<evidence type="ECO:0000256" key="8">
    <source>
        <dbReference type="ARBA" id="ARBA00022967"/>
    </source>
</evidence>
<evidence type="ECO:0000256" key="3">
    <source>
        <dbReference type="ARBA" id="ARBA00022553"/>
    </source>
</evidence>
<dbReference type="Gene3D" id="3.40.50.1000">
    <property type="entry name" value="HAD superfamily/HAD-like"/>
    <property type="match status" value="1"/>
</dbReference>
<dbReference type="KEGG" id="mmad:MMJJ_02660"/>
<gene>
    <name evidence="14" type="ORF">HNP94_001100</name>
    <name evidence="15" type="ORF">HNP96_001067</name>
    <name evidence="13" type="ORF">MMJJ_02660</name>
</gene>
<dbReference type="AlphaFoldDB" id="A0A2L1C8K6"/>
<sequence length="926" mass="102443">MLDTNYYLMPISEVFKKLDTEKSGLSNVEAENRLNTFGKNELNAEIRLPKWLKFLFQFKDVFAAVLIFASAVSFLIGNYRDGTIMALIVIINAVIGYYQENKAENIMDSLKKLIQSPSKVYRDGELKEISQGLLVVGDIVHLDEGDKVPADIRLIESYNLSTNDFSLTGESMPQEKDTEALDSEVGVADRTNMVYLGTNIATGNAKGVVVATGMATELGRIANLTREEKLAKSPLQVELSNIANKITIFAVVIASILFLISLNQGLGLKFGLIYGLGIAVAIVPQALPMQITVALANGVSKLAKKNAVIKKLSAVETLGSTNVITTDKTGTLTKNEITVRSIWFDGKEYEITGVGYEPKGTILDASKNELDESGFSNIELIFNTATMASNAKIHEPDENHYGWYPIGDPTEAALITAARKLNIMSLNEDEKYPKIQEFSFDSVRKRMSSIRLFNDKKMLMMKGALDSVLSVSKYIYKDGKVVELKKEDIEMLNELNIQYSKKAMRVLAFAYRELENNGGEYSVENTEKDMVFLGLMAMSDPPKEGVKDAIKKAHEAHIKTYIMTGDHAITAQAVGKQIFLADGGREVKVITGKELDSMPDDELKQNMAENDALIFSRTSPENKLRIVKTLKEQGQIVAVTGDGVNDAPALKSSHIGVAMGKIGTDVSKEASELILLDDSFTTLVYAIREGRTIYNNLTKTIIASLTSNGGELTIVLIGLLAVAYMGWPMPILTIQILAIDLLAEILPLTALTFDPASRDIMNAPPRRKEEHVLNKYAISEILFFGFLMGFLAFLNFGLFIFRNDLELTQIAGVYPLATTISYSTIAFCQFMNILSRRYSYETLFSRTLFTNMNMIYSILISIVFTLTAIYVSPINKMIGFAPMGLVDWAYVLLASFVFLGAHELLKVYKRHKKSGKHATVLTEIST</sequence>
<reference evidence="13" key="2">
    <citation type="submission" date="2018-02" db="EMBL/GenBank/DDBJ databases">
        <title>Complete genome sequence of the Methanococcus maripaludis type strain JJ (DSM 2067), a model for selenoprotein synthesis in Archaea.</title>
        <authorList>
            <person name="Poehlein A."/>
            <person name="Heym D."/>
            <person name="Quitzke V."/>
            <person name="Fersch J."/>
            <person name="Daniel R."/>
            <person name="Rother M."/>
        </authorList>
    </citation>
    <scope>NUCLEOTIDE SEQUENCE [LARGE SCALE GENOMIC DNA]</scope>
    <source>
        <strain evidence="13">DSM 2067</strain>
    </source>
</reference>
<dbReference type="SUPFAM" id="SSF56784">
    <property type="entry name" value="HAD-like"/>
    <property type="match status" value="1"/>
</dbReference>
<reference evidence="16" key="1">
    <citation type="journal article" date="2018" name="Genome Announc.">
        <title>Complete Genome Sequence of the Methanococcus maripaludis Type Strain JJ (DSM 2067), a Model for Selenoprotein Synthesis in Archaea.</title>
        <authorList>
            <person name="Poehlein A."/>
            <person name="Heym D."/>
            <person name="Quitzke V."/>
            <person name="Fersch J."/>
            <person name="Daniel R."/>
            <person name="Rother M."/>
        </authorList>
    </citation>
    <scope>NUCLEOTIDE SEQUENCE [LARGE SCALE GENOMIC DNA]</scope>
    <source>
        <strain evidence="16">DSM 2067</strain>
    </source>
</reference>
<feature type="transmembrane region" description="Helical" evidence="11">
    <location>
        <begin position="242"/>
        <end position="260"/>
    </location>
</feature>
<evidence type="ECO:0000313" key="16">
    <source>
        <dbReference type="Proteomes" id="UP000239462"/>
    </source>
</evidence>
<dbReference type="GO" id="GO:0006883">
    <property type="term" value="P:intracellular sodium ion homeostasis"/>
    <property type="evidence" value="ECO:0007669"/>
    <property type="project" value="TreeGrafter"/>
</dbReference>
<dbReference type="EMBL" id="JACHED010000002">
    <property type="protein sequence ID" value="MBB6497026.1"/>
    <property type="molecule type" value="Genomic_DNA"/>
</dbReference>
<dbReference type="SUPFAM" id="SSF81660">
    <property type="entry name" value="Metal cation-transporting ATPase, ATP-binding domain N"/>
    <property type="match status" value="1"/>
</dbReference>
<proteinExistence type="predicted"/>
<dbReference type="EMBL" id="CP026606">
    <property type="protein sequence ID" value="AVB75684.1"/>
    <property type="molecule type" value="Genomic_DNA"/>
</dbReference>
<dbReference type="FunFam" id="2.70.150.10:FF:000160">
    <property type="entry name" value="Sarcoplasmic/endoplasmic reticulum calcium ATPase 1"/>
    <property type="match status" value="1"/>
</dbReference>
<dbReference type="Proteomes" id="UP000239462">
    <property type="component" value="Chromosome"/>
</dbReference>
<dbReference type="Pfam" id="PF00690">
    <property type="entry name" value="Cation_ATPase_N"/>
    <property type="match status" value="1"/>
</dbReference>
<evidence type="ECO:0000313" key="13">
    <source>
        <dbReference type="EMBL" id="AVB75684.1"/>
    </source>
</evidence>
<dbReference type="SUPFAM" id="SSF81653">
    <property type="entry name" value="Calcium ATPase, transduction domain A"/>
    <property type="match status" value="1"/>
</dbReference>
<dbReference type="InterPro" id="IPR023214">
    <property type="entry name" value="HAD_sf"/>
</dbReference>
<dbReference type="SFLD" id="SFLDG00002">
    <property type="entry name" value="C1.7:_P-type_atpase_like"/>
    <property type="match status" value="1"/>
</dbReference>
<keyword evidence="6" id="KW-0067">ATP-binding</keyword>
<dbReference type="GO" id="GO:0030007">
    <property type="term" value="P:intracellular potassium ion homeostasis"/>
    <property type="evidence" value="ECO:0007669"/>
    <property type="project" value="TreeGrafter"/>
</dbReference>
<dbReference type="GO" id="GO:1902600">
    <property type="term" value="P:proton transmembrane transport"/>
    <property type="evidence" value="ECO:0007669"/>
    <property type="project" value="TreeGrafter"/>
</dbReference>
<keyword evidence="13" id="KW-0378">Hydrolase</keyword>
<evidence type="ECO:0000256" key="4">
    <source>
        <dbReference type="ARBA" id="ARBA00022692"/>
    </source>
</evidence>
<keyword evidence="9 11" id="KW-1133">Transmembrane helix</keyword>
<dbReference type="InterPro" id="IPR001757">
    <property type="entry name" value="P_typ_ATPase"/>
</dbReference>
<dbReference type="PRINTS" id="PR00119">
    <property type="entry name" value="CATATPASE"/>
</dbReference>
<evidence type="ECO:0000256" key="11">
    <source>
        <dbReference type="SAM" id="Phobius"/>
    </source>
</evidence>
<evidence type="ECO:0000313" key="14">
    <source>
        <dbReference type="EMBL" id="MBA2864100.1"/>
    </source>
</evidence>
<dbReference type="RefSeq" id="WP_104837345.1">
    <property type="nucleotide sequence ID" value="NZ_CP026606.1"/>
</dbReference>
<feature type="transmembrane region" description="Helical" evidence="11">
    <location>
        <begin position="82"/>
        <end position="98"/>
    </location>
</feature>
<evidence type="ECO:0000313" key="15">
    <source>
        <dbReference type="EMBL" id="MBB6497026.1"/>
    </source>
</evidence>
<dbReference type="EC" id="3.6.3.8" evidence="13"/>
<dbReference type="Gene3D" id="3.40.1110.10">
    <property type="entry name" value="Calcium-transporting ATPase, cytoplasmic domain N"/>
    <property type="match status" value="1"/>
</dbReference>
<dbReference type="InterPro" id="IPR023298">
    <property type="entry name" value="ATPase_P-typ_TM_dom_sf"/>
</dbReference>
<dbReference type="NCBIfam" id="TIGR01494">
    <property type="entry name" value="ATPase_P-type"/>
    <property type="match status" value="2"/>
</dbReference>
<accession>A0A2L1C8K6</accession>
<dbReference type="InterPro" id="IPR036412">
    <property type="entry name" value="HAD-like_sf"/>
</dbReference>
<feature type="transmembrane region" description="Helical" evidence="11">
    <location>
        <begin position="54"/>
        <end position="76"/>
    </location>
</feature>
<feature type="transmembrane region" description="Helical" evidence="11">
    <location>
        <begin position="854"/>
        <end position="873"/>
    </location>
</feature>
<dbReference type="SMART" id="SM00831">
    <property type="entry name" value="Cation_ATPase_N"/>
    <property type="match status" value="1"/>
</dbReference>
<dbReference type="InterPro" id="IPR004014">
    <property type="entry name" value="ATPase_P-typ_cation-transptr_N"/>
</dbReference>
<feature type="transmembrane region" description="Helical" evidence="11">
    <location>
        <begin position="813"/>
        <end position="834"/>
    </location>
</feature>
<evidence type="ECO:0000256" key="10">
    <source>
        <dbReference type="ARBA" id="ARBA00023136"/>
    </source>
</evidence>
<dbReference type="Pfam" id="PF13246">
    <property type="entry name" value="Cation_ATPase"/>
    <property type="match status" value="1"/>
</dbReference>
<dbReference type="GO" id="GO:0036376">
    <property type="term" value="P:sodium ion export across plasma membrane"/>
    <property type="evidence" value="ECO:0007669"/>
    <property type="project" value="TreeGrafter"/>
</dbReference>
<evidence type="ECO:0000313" key="17">
    <source>
        <dbReference type="Proteomes" id="UP000567099"/>
    </source>
</evidence>
<dbReference type="PROSITE" id="PS00154">
    <property type="entry name" value="ATPASE_E1_E2"/>
    <property type="match status" value="1"/>
</dbReference>
<dbReference type="GO" id="GO:0005524">
    <property type="term" value="F:ATP binding"/>
    <property type="evidence" value="ECO:0007669"/>
    <property type="project" value="UniProtKB-KW"/>
</dbReference>
<evidence type="ECO:0000313" key="18">
    <source>
        <dbReference type="Proteomes" id="UP000590564"/>
    </source>
</evidence>
<name>A0A2L1C8K6_METMI</name>
<keyword evidence="2" id="KW-1003">Cell membrane</keyword>
<dbReference type="Proteomes" id="UP000567099">
    <property type="component" value="Unassembled WGS sequence"/>
</dbReference>
<dbReference type="PANTHER" id="PTHR43294:SF21">
    <property type="entry name" value="CATION TRANSPORTING ATPASE"/>
    <property type="match status" value="1"/>
</dbReference>
<dbReference type="GO" id="GO:1990573">
    <property type="term" value="P:potassium ion import across plasma membrane"/>
    <property type="evidence" value="ECO:0007669"/>
    <property type="project" value="TreeGrafter"/>
</dbReference>
<dbReference type="InterPro" id="IPR018303">
    <property type="entry name" value="ATPase_P-typ_P_site"/>
</dbReference>
<protein>
    <submittedName>
        <fullName evidence="14">Ca2+-transporting ATPase</fullName>
    </submittedName>
    <submittedName>
        <fullName evidence="13">Calcium-transporting ATPase 1</fullName>
        <ecNumber evidence="13">3.6.3.8</ecNumber>
    </submittedName>
</protein>
<dbReference type="Pfam" id="PF00122">
    <property type="entry name" value="E1-E2_ATPase"/>
    <property type="match status" value="1"/>
</dbReference>
<dbReference type="SFLD" id="SFLDS00003">
    <property type="entry name" value="Haloacid_Dehalogenase"/>
    <property type="match status" value="1"/>
</dbReference>
<feature type="domain" description="Cation-transporting P-type ATPase N-terminal" evidence="12">
    <location>
        <begin position="5"/>
        <end position="78"/>
    </location>
</feature>
<keyword evidence="4 11" id="KW-0812">Transmembrane</keyword>
<evidence type="ECO:0000259" key="12">
    <source>
        <dbReference type="SMART" id="SM00831"/>
    </source>
</evidence>
<dbReference type="InterPro" id="IPR044492">
    <property type="entry name" value="P_typ_ATPase_HD_dom"/>
</dbReference>
<evidence type="ECO:0000256" key="5">
    <source>
        <dbReference type="ARBA" id="ARBA00022741"/>
    </source>
</evidence>
<feature type="transmembrane region" description="Helical" evidence="11">
    <location>
        <begin position="709"/>
        <end position="727"/>
    </location>
</feature>
<keyword evidence="10 11" id="KW-0472">Membrane</keyword>
<evidence type="ECO:0000256" key="2">
    <source>
        <dbReference type="ARBA" id="ARBA00022475"/>
    </source>
</evidence>
<dbReference type="GO" id="GO:0005886">
    <property type="term" value="C:plasma membrane"/>
    <property type="evidence" value="ECO:0007669"/>
    <property type="project" value="UniProtKB-SubCell"/>
</dbReference>
<dbReference type="Gene3D" id="2.70.150.10">
    <property type="entry name" value="Calcium-transporting ATPase, cytoplasmic transduction domain A"/>
    <property type="match status" value="1"/>
</dbReference>
<dbReference type="SFLD" id="SFLDF00027">
    <property type="entry name" value="p-type_atpase"/>
    <property type="match status" value="1"/>
</dbReference>
<comment type="subcellular location">
    <subcellularLocation>
        <location evidence="1">Cell membrane</location>
        <topology evidence="1">Multi-pass membrane protein</topology>
    </subcellularLocation>
</comment>
<evidence type="ECO:0000256" key="9">
    <source>
        <dbReference type="ARBA" id="ARBA00022989"/>
    </source>
</evidence>
<dbReference type="Gene3D" id="1.20.1110.10">
    <property type="entry name" value="Calcium-transporting ATPase, transmembrane domain"/>
    <property type="match status" value="1"/>
</dbReference>
<dbReference type="InterPro" id="IPR023299">
    <property type="entry name" value="ATPase_P-typ_cyto_dom_N"/>
</dbReference>
<feature type="transmembrane region" description="Helical" evidence="11">
    <location>
        <begin position="272"/>
        <end position="296"/>
    </location>
</feature>
<dbReference type="Proteomes" id="UP000590564">
    <property type="component" value="Unassembled WGS sequence"/>
</dbReference>
<keyword evidence="3" id="KW-0597">Phosphoprotein</keyword>
<dbReference type="InterPro" id="IPR059000">
    <property type="entry name" value="ATPase_P-type_domA"/>
</dbReference>
<evidence type="ECO:0000256" key="6">
    <source>
        <dbReference type="ARBA" id="ARBA00022840"/>
    </source>
</evidence>
<dbReference type="PRINTS" id="PR00121">
    <property type="entry name" value="NAKATPASE"/>
</dbReference>
<dbReference type="InterPro" id="IPR008250">
    <property type="entry name" value="ATPase_P-typ_transduc_dom_A_sf"/>
</dbReference>
<dbReference type="EMBL" id="JACDUO010000001">
    <property type="protein sequence ID" value="MBA2864100.1"/>
    <property type="molecule type" value="Genomic_DNA"/>
</dbReference>
<dbReference type="InterPro" id="IPR050510">
    <property type="entry name" value="Cation_transp_ATPase_P-type"/>
</dbReference>
<dbReference type="InterPro" id="IPR006068">
    <property type="entry name" value="ATPase_P-typ_cation-transptr_C"/>
</dbReference>
<feature type="transmembrane region" description="Helical" evidence="11">
    <location>
        <begin position="885"/>
        <end position="905"/>
    </location>
</feature>
<dbReference type="SUPFAM" id="SSF81665">
    <property type="entry name" value="Calcium ATPase, transmembrane domain M"/>
    <property type="match status" value="1"/>
</dbReference>